<keyword evidence="3" id="KW-1185">Reference proteome</keyword>
<dbReference type="PATRIC" id="fig|1768241.3.peg.2789"/>
<dbReference type="EMBL" id="LPUY01000075">
    <property type="protein sequence ID" value="KUP92362.1"/>
    <property type="molecule type" value="Genomic_DNA"/>
</dbReference>
<dbReference type="PROSITE" id="PS51257">
    <property type="entry name" value="PROKAR_LIPOPROTEIN"/>
    <property type="match status" value="1"/>
</dbReference>
<accession>A0A132BWC4</accession>
<proteinExistence type="predicted"/>
<dbReference type="Gene3D" id="1.25.40.10">
    <property type="entry name" value="Tetratricopeptide repeat domain"/>
    <property type="match status" value="2"/>
</dbReference>
<evidence type="ECO:0000313" key="2">
    <source>
        <dbReference type="EMBL" id="KUP92362.1"/>
    </source>
</evidence>
<dbReference type="InterPro" id="IPR011990">
    <property type="entry name" value="TPR-like_helical_dom_sf"/>
</dbReference>
<keyword evidence="1" id="KW-0802">TPR repeat</keyword>
<dbReference type="OrthoDB" id="7819234at2"/>
<organism evidence="2 3">
    <name type="scientific">Tritonibacter horizontis</name>
    <dbReference type="NCBI Taxonomy" id="1768241"/>
    <lineage>
        <taxon>Bacteria</taxon>
        <taxon>Pseudomonadati</taxon>
        <taxon>Pseudomonadota</taxon>
        <taxon>Alphaproteobacteria</taxon>
        <taxon>Rhodobacterales</taxon>
        <taxon>Paracoccaceae</taxon>
        <taxon>Tritonibacter</taxon>
    </lineage>
</organism>
<reference evidence="2 3" key="1">
    <citation type="submission" date="2015-12" db="EMBL/GenBank/DDBJ databases">
        <title>Genome sequence of the marine Rhodobacteraceae strain O3.65, Candidatus Tritonibacter horizontis.</title>
        <authorList>
            <person name="Poehlein A."/>
            <person name="Giebel H.A."/>
            <person name="Voget S."/>
            <person name="Brinkhoff T."/>
        </authorList>
    </citation>
    <scope>NUCLEOTIDE SEQUENCE [LARGE SCALE GENOMIC DNA]</scope>
    <source>
        <strain evidence="2 3">O3.65</strain>
    </source>
</reference>
<feature type="repeat" description="TPR" evidence="1">
    <location>
        <begin position="173"/>
        <end position="206"/>
    </location>
</feature>
<dbReference type="Pfam" id="PF13432">
    <property type="entry name" value="TPR_16"/>
    <property type="match status" value="2"/>
</dbReference>
<name>A0A132BWC4_9RHOB</name>
<dbReference type="PROSITE" id="PS50005">
    <property type="entry name" value="TPR"/>
    <property type="match status" value="1"/>
</dbReference>
<evidence type="ECO:0000256" key="1">
    <source>
        <dbReference type="PROSITE-ProRule" id="PRU00339"/>
    </source>
</evidence>
<protein>
    <submittedName>
        <fullName evidence="2">Tetratricopeptide repeat protein</fullName>
    </submittedName>
</protein>
<evidence type="ECO:0000313" key="3">
    <source>
        <dbReference type="Proteomes" id="UP000068382"/>
    </source>
</evidence>
<dbReference type="AlphaFoldDB" id="A0A132BWC4"/>
<sequence>MRQMVLLSAGLIGVLTLASCSKEIDKEAVERALQDVNVIDESNLNNVILNSSDPNEAVSYFQRSVASNPDRIDFNRGLAASLVRAKRYTEAAAAWQRVTSLPAATDADRVELADALIRTNSWDQAKETLNTVPPTHETFKRYRLEAMVADSQKDWKAADSFYETAIGLTTTPAGVFNNWGYSKLSRGDYAEAERLFGEALRQDPNLFTAKNNLVLARGAQRNYSLPVIAMTQTERAQLLHTMALSAVKQGDVSTGEGLLREAIDTHPQHFDVAARALEALENG</sequence>
<gene>
    <name evidence="2" type="ORF">TRIHO_26660</name>
</gene>
<dbReference type="SMART" id="SM00028">
    <property type="entry name" value="TPR"/>
    <property type="match status" value="4"/>
</dbReference>
<dbReference type="RefSeq" id="WP_068244502.1">
    <property type="nucleotide sequence ID" value="NZ_LPUY01000075.1"/>
</dbReference>
<comment type="caution">
    <text evidence="2">The sequence shown here is derived from an EMBL/GenBank/DDBJ whole genome shotgun (WGS) entry which is preliminary data.</text>
</comment>
<dbReference type="InterPro" id="IPR019734">
    <property type="entry name" value="TPR_rpt"/>
</dbReference>
<dbReference type="SUPFAM" id="SSF48452">
    <property type="entry name" value="TPR-like"/>
    <property type="match status" value="1"/>
</dbReference>
<dbReference type="Proteomes" id="UP000068382">
    <property type="component" value="Unassembled WGS sequence"/>
</dbReference>